<reference evidence="2 3" key="1">
    <citation type="submission" date="2016-11" db="EMBL/GenBank/DDBJ databases">
        <title>Tenacibaculum sp. LPB0136, isolated from marine environment.</title>
        <authorList>
            <person name="Kim E."/>
            <person name="Yi H."/>
        </authorList>
    </citation>
    <scope>NUCLEOTIDE SEQUENCE [LARGE SCALE GENOMIC DNA]</scope>
    <source>
        <strain evidence="2 3">LPB0136</strain>
    </source>
</reference>
<protein>
    <submittedName>
        <fullName evidence="2">DNA-binding protein</fullName>
    </submittedName>
</protein>
<name>A0A1L3JML9_9FLAO</name>
<proteinExistence type="predicted"/>
<sequence>MKEEEKLIIPDEVINNKIYLIRNQKVLLDRDLAELYQVETRVLKQAVKRNLNRFPEDFMFELTKNEFENLRSQIVTSSWGGSRYTPMVFTEQGVAMLSSVLKSDRAIAVNIKIIRIFTKMRQLLSDNLSLQLEIENIKKKITNNSKNIELVFSYLDELIDKKENTKDRNKIGYKK</sequence>
<dbReference type="AlphaFoldDB" id="A0A1L3JML9"/>
<evidence type="ECO:0000259" key="1">
    <source>
        <dbReference type="Pfam" id="PF10543"/>
    </source>
</evidence>
<accession>A0A1L3JML9</accession>
<organism evidence="2 3">
    <name type="scientific">Tenacibaculum todarodis</name>
    <dbReference type="NCBI Taxonomy" id="1850252"/>
    <lineage>
        <taxon>Bacteria</taxon>
        <taxon>Pseudomonadati</taxon>
        <taxon>Bacteroidota</taxon>
        <taxon>Flavobacteriia</taxon>
        <taxon>Flavobacteriales</taxon>
        <taxon>Flavobacteriaceae</taxon>
        <taxon>Tenacibaculum</taxon>
    </lineage>
</organism>
<dbReference type="Proteomes" id="UP000181898">
    <property type="component" value="Chromosome"/>
</dbReference>
<dbReference type="Pfam" id="PF10543">
    <property type="entry name" value="ORF6N"/>
    <property type="match status" value="1"/>
</dbReference>
<evidence type="ECO:0000313" key="3">
    <source>
        <dbReference type="Proteomes" id="UP000181898"/>
    </source>
</evidence>
<gene>
    <name evidence="2" type="ORF">LPB136_03090</name>
</gene>
<dbReference type="OrthoDB" id="9816206at2"/>
<dbReference type="EMBL" id="CP018155">
    <property type="protein sequence ID" value="APG66387.1"/>
    <property type="molecule type" value="Genomic_DNA"/>
</dbReference>
<feature type="domain" description="KilA-N DNA-binding" evidence="1">
    <location>
        <begin position="16"/>
        <end position="100"/>
    </location>
</feature>
<evidence type="ECO:0000313" key="2">
    <source>
        <dbReference type="EMBL" id="APG66387.1"/>
    </source>
</evidence>
<dbReference type="RefSeq" id="WP_072556887.1">
    <property type="nucleotide sequence ID" value="NZ_CP018155.1"/>
</dbReference>
<keyword evidence="2" id="KW-0238">DNA-binding</keyword>
<dbReference type="InterPro" id="IPR018873">
    <property type="entry name" value="KilA-N_DNA-bd_domain"/>
</dbReference>
<dbReference type="KEGG" id="ten:LPB136_03090"/>
<dbReference type="STRING" id="1850252.LPB136_03090"/>
<keyword evidence="3" id="KW-1185">Reference proteome</keyword>
<dbReference type="GO" id="GO:0003677">
    <property type="term" value="F:DNA binding"/>
    <property type="evidence" value="ECO:0007669"/>
    <property type="project" value="UniProtKB-KW"/>
</dbReference>